<feature type="domain" description="GST C-terminal" evidence="2">
    <location>
        <begin position="87"/>
        <end position="212"/>
    </location>
</feature>
<evidence type="ECO:0000259" key="2">
    <source>
        <dbReference type="PROSITE" id="PS50405"/>
    </source>
</evidence>
<sequence>MAYTLHAFPESGACYKVAMMLTLSGAEWRGAWIDYFATTETRTPEWRERMSVMGEAPVLDDGALRLTQSGAILFHLGETLPTFAPEGAEEKREALRWILFDNHKFTSYLATWRFLIGWAPDPDPAVVAFFRARVEGAFAVVEKQLEHRPFLLGARPTIADLSLNGYLHYPQSEWPLGLAERFPNVAGWIGRIAALPGWKGPYELLPGPRRPPIR</sequence>
<dbReference type="SFLD" id="SFLDS00019">
    <property type="entry name" value="Glutathione_Transferase_(cytos"/>
    <property type="match status" value="1"/>
</dbReference>
<comment type="caution">
    <text evidence="3">The sequence shown here is derived from an EMBL/GenBank/DDBJ whole genome shotgun (WGS) entry which is preliminary data.</text>
</comment>
<keyword evidence="4" id="KW-1185">Reference proteome</keyword>
<dbReference type="InterPro" id="IPR036282">
    <property type="entry name" value="Glutathione-S-Trfase_C_sf"/>
</dbReference>
<dbReference type="PANTHER" id="PTHR44051:SF2">
    <property type="entry name" value="HYPOTHETICAL GLUTATHIONE S-TRANSFERASE LIKE PROTEIN"/>
    <property type="match status" value="1"/>
</dbReference>
<dbReference type="PROSITE" id="PS50405">
    <property type="entry name" value="GST_CTER"/>
    <property type="match status" value="1"/>
</dbReference>
<evidence type="ECO:0000313" key="4">
    <source>
        <dbReference type="Proteomes" id="UP001196068"/>
    </source>
</evidence>
<dbReference type="Gene3D" id="3.40.30.10">
    <property type="entry name" value="Glutaredoxin"/>
    <property type="match status" value="1"/>
</dbReference>
<evidence type="ECO:0000313" key="3">
    <source>
        <dbReference type="EMBL" id="MBR0656711.1"/>
    </source>
</evidence>
<feature type="domain" description="GST N-terminal" evidence="1">
    <location>
        <begin position="1"/>
        <end position="84"/>
    </location>
</feature>
<name>A0AAF1KMQ3_9PROT</name>
<evidence type="ECO:0000259" key="1">
    <source>
        <dbReference type="PROSITE" id="PS50404"/>
    </source>
</evidence>
<dbReference type="Pfam" id="PF02798">
    <property type="entry name" value="GST_N"/>
    <property type="match status" value="1"/>
</dbReference>
<dbReference type="InterPro" id="IPR010987">
    <property type="entry name" value="Glutathione-S-Trfase_C-like"/>
</dbReference>
<dbReference type="PANTHER" id="PTHR44051">
    <property type="entry name" value="GLUTATHIONE S-TRANSFERASE-RELATED"/>
    <property type="match status" value="1"/>
</dbReference>
<dbReference type="RefSeq" id="WP_211875578.1">
    <property type="nucleotide sequence ID" value="NZ_JAAEDH010000021.1"/>
</dbReference>
<dbReference type="Gene3D" id="1.20.1050.10">
    <property type="match status" value="1"/>
</dbReference>
<dbReference type="SUPFAM" id="SSF52833">
    <property type="entry name" value="Thioredoxin-like"/>
    <property type="match status" value="1"/>
</dbReference>
<gene>
    <name evidence="3" type="ORF">GXW79_16645</name>
</gene>
<dbReference type="Pfam" id="PF13410">
    <property type="entry name" value="GST_C_2"/>
    <property type="match status" value="1"/>
</dbReference>
<dbReference type="AlphaFoldDB" id="A0AAF1KMQ3"/>
<accession>A0AAF1KMQ3</accession>
<dbReference type="EMBL" id="JAAEDH010000021">
    <property type="protein sequence ID" value="MBR0656711.1"/>
    <property type="molecule type" value="Genomic_DNA"/>
</dbReference>
<proteinExistence type="predicted"/>
<dbReference type="Proteomes" id="UP001196068">
    <property type="component" value="Unassembled WGS sequence"/>
</dbReference>
<dbReference type="SUPFAM" id="SSF47616">
    <property type="entry name" value="GST C-terminal domain-like"/>
    <property type="match status" value="1"/>
</dbReference>
<dbReference type="PROSITE" id="PS50404">
    <property type="entry name" value="GST_NTER"/>
    <property type="match status" value="1"/>
</dbReference>
<protein>
    <submittedName>
        <fullName evidence="3">Glutathione S-transferase family protein</fullName>
    </submittedName>
</protein>
<organism evidence="3 4">
    <name type="scientific">Plastoroseomonas arctica</name>
    <dbReference type="NCBI Taxonomy" id="1509237"/>
    <lineage>
        <taxon>Bacteria</taxon>
        <taxon>Pseudomonadati</taxon>
        <taxon>Pseudomonadota</taxon>
        <taxon>Alphaproteobacteria</taxon>
        <taxon>Acetobacterales</taxon>
        <taxon>Acetobacteraceae</taxon>
        <taxon>Plastoroseomonas</taxon>
    </lineage>
</organism>
<reference evidence="3" key="1">
    <citation type="submission" date="2020-01" db="EMBL/GenBank/DDBJ databases">
        <authorList>
            <person name="Rat A."/>
        </authorList>
    </citation>
    <scope>NUCLEOTIDE SEQUENCE</scope>
    <source>
        <strain evidence="3">LMG 28251</strain>
    </source>
</reference>
<dbReference type="InterPro" id="IPR040079">
    <property type="entry name" value="Glutathione_S-Trfase"/>
</dbReference>
<dbReference type="InterPro" id="IPR036249">
    <property type="entry name" value="Thioredoxin-like_sf"/>
</dbReference>
<reference evidence="3" key="2">
    <citation type="journal article" date="2021" name="Syst. Appl. Microbiol.">
        <title>Roseomonas hellenica sp. nov., isolated from roots of wild-growing Alkanna tinctoria.</title>
        <authorList>
            <person name="Rat A."/>
            <person name="Naranjo H.D."/>
            <person name="Lebbe L."/>
            <person name="Cnockaert M."/>
            <person name="Krigas N."/>
            <person name="Grigoriadou K."/>
            <person name="Maloupa E."/>
            <person name="Willems A."/>
        </authorList>
    </citation>
    <scope>NUCLEOTIDE SEQUENCE</scope>
    <source>
        <strain evidence="3">LMG 28251</strain>
    </source>
</reference>
<dbReference type="InterPro" id="IPR004045">
    <property type="entry name" value="Glutathione_S-Trfase_N"/>
</dbReference>